<protein>
    <recommendedName>
        <fullName evidence="3">PepSY domain-containing protein</fullName>
    </recommendedName>
</protein>
<proteinExistence type="predicted"/>
<sequence>MRKRAVIAAAGAGAALAVAAGGVAVATSGDDGATSRRYTQEQADAATKAALEATGGGTANSVETDDENGATYEVEVTKPDGTTVDVRLDESYQVVVIEGDGDSGGS</sequence>
<evidence type="ECO:0000256" key="2">
    <source>
        <dbReference type="SAM" id="SignalP"/>
    </source>
</evidence>
<keyword evidence="5" id="KW-1185">Reference proteome</keyword>
<dbReference type="InterPro" id="IPR025711">
    <property type="entry name" value="PepSY"/>
</dbReference>
<evidence type="ECO:0000259" key="3">
    <source>
        <dbReference type="Pfam" id="PF03413"/>
    </source>
</evidence>
<dbReference type="Pfam" id="PF03413">
    <property type="entry name" value="PepSY"/>
    <property type="match status" value="1"/>
</dbReference>
<evidence type="ECO:0000313" key="4">
    <source>
        <dbReference type="EMBL" id="GAA1152001.1"/>
    </source>
</evidence>
<feature type="chain" id="PRO_5046333189" description="PepSY domain-containing protein" evidence="2">
    <location>
        <begin position="20"/>
        <end position="106"/>
    </location>
</feature>
<organism evidence="4 5">
    <name type="scientific">Nocardioides aquiterrae</name>
    <dbReference type="NCBI Taxonomy" id="203799"/>
    <lineage>
        <taxon>Bacteria</taxon>
        <taxon>Bacillati</taxon>
        <taxon>Actinomycetota</taxon>
        <taxon>Actinomycetes</taxon>
        <taxon>Propionibacteriales</taxon>
        <taxon>Nocardioidaceae</taxon>
        <taxon>Nocardioides</taxon>
    </lineage>
</organism>
<keyword evidence="2" id="KW-0732">Signal</keyword>
<dbReference type="RefSeq" id="WP_343908716.1">
    <property type="nucleotide sequence ID" value="NZ_BAAAJE010000017.1"/>
</dbReference>
<feature type="domain" description="PepSY" evidence="3">
    <location>
        <begin position="44"/>
        <end position="89"/>
    </location>
</feature>
<feature type="signal peptide" evidence="2">
    <location>
        <begin position="1"/>
        <end position="19"/>
    </location>
</feature>
<evidence type="ECO:0000313" key="5">
    <source>
        <dbReference type="Proteomes" id="UP001499979"/>
    </source>
</evidence>
<comment type="caution">
    <text evidence="4">The sequence shown here is derived from an EMBL/GenBank/DDBJ whole genome shotgun (WGS) entry which is preliminary data.</text>
</comment>
<dbReference type="Proteomes" id="UP001499979">
    <property type="component" value="Unassembled WGS sequence"/>
</dbReference>
<evidence type="ECO:0000256" key="1">
    <source>
        <dbReference type="SAM" id="MobiDB-lite"/>
    </source>
</evidence>
<gene>
    <name evidence="4" type="ORF">GCM10009606_33220</name>
</gene>
<feature type="region of interest" description="Disordered" evidence="1">
    <location>
        <begin position="50"/>
        <end position="69"/>
    </location>
</feature>
<dbReference type="Gene3D" id="3.30.505.20">
    <property type="match status" value="1"/>
</dbReference>
<dbReference type="EMBL" id="BAAAJE010000017">
    <property type="protein sequence ID" value="GAA1152001.1"/>
    <property type="molecule type" value="Genomic_DNA"/>
</dbReference>
<accession>A0ABN1UJB7</accession>
<name>A0ABN1UJB7_9ACTN</name>
<reference evidence="4 5" key="1">
    <citation type="journal article" date="2019" name="Int. J. Syst. Evol. Microbiol.">
        <title>The Global Catalogue of Microorganisms (GCM) 10K type strain sequencing project: providing services to taxonomists for standard genome sequencing and annotation.</title>
        <authorList>
            <consortium name="The Broad Institute Genomics Platform"/>
            <consortium name="The Broad Institute Genome Sequencing Center for Infectious Disease"/>
            <person name="Wu L."/>
            <person name="Ma J."/>
        </authorList>
    </citation>
    <scope>NUCLEOTIDE SEQUENCE [LARGE SCALE GENOMIC DNA]</scope>
    <source>
        <strain evidence="4 5">JCM 11813</strain>
    </source>
</reference>